<dbReference type="InterPro" id="IPR050297">
    <property type="entry name" value="LipidA_mod_glycosyltrf_83"/>
</dbReference>
<dbReference type="PANTHER" id="PTHR33908:SF3">
    <property type="entry name" value="UNDECAPRENYL PHOSPHATE-ALPHA-4-AMINO-4-DEOXY-L-ARABINOSE ARABINOSYL TRANSFERASE"/>
    <property type="match status" value="1"/>
</dbReference>
<feature type="transmembrane region" description="Helical" evidence="8">
    <location>
        <begin position="323"/>
        <end position="341"/>
    </location>
</feature>
<dbReference type="GO" id="GO:0005886">
    <property type="term" value="C:plasma membrane"/>
    <property type="evidence" value="ECO:0007669"/>
    <property type="project" value="UniProtKB-SubCell"/>
</dbReference>
<accession>A0A7S8IEL5</accession>
<keyword evidence="10" id="KW-1185">Reference proteome</keyword>
<keyword evidence="3" id="KW-0328">Glycosyltransferase</keyword>
<comment type="subcellular location">
    <subcellularLocation>
        <location evidence="1">Cell membrane</location>
        <topology evidence="1">Multi-pass membrane protein</topology>
    </subcellularLocation>
</comment>
<feature type="transmembrane region" description="Helical" evidence="8">
    <location>
        <begin position="82"/>
        <end position="100"/>
    </location>
</feature>
<evidence type="ECO:0000256" key="4">
    <source>
        <dbReference type="ARBA" id="ARBA00022679"/>
    </source>
</evidence>
<sequence>MLRRKSWLIILIALLMAFALRVHGLGRMNSTILYDEAAYGADALSLIQSPRLTPYFEANNGREGLWMYMLAPALATIGVQPFTLRIVAVFASLLTLAAVYRLGREIIGKEHALWVIAAMAVFYWPTHLGHIGFRAALYPLIGAISFAALLHAYRLNQLRRWAMAGFLLGLLFYTYIAARVWVGLGVILLLAWLIWQPAQRRGALLALAVAGIVMLPLALYLLIHDDGGTRTTQVAIESVGDLLENMRLWLNAWFYQGDGYMTHNAPGRPIFDVPTGLLALFGIIGLWKWARRWHIGLLVLLLLGSLAPALLSIDNPHMLRSYGAVVPLAILLGSGAAWLVYALPRWGYGFVTLLLAWAALNTYTAFTTVAESWDTFLPGEYYTMAAIDYLSQSDIAQAGQPIAFTPFDEDYPIPTFRAGDMSGHRLIAYRPEYCIVYDADQPVLTALLPPYIQAHQQILAQRGLSELAYTDPDGRFALMQTQADPALMQQPATTFGDAITLRGQLSNQQASPGDTLTVTIAFQAGHTLDADYNSFVQVWGTPSPLEGGRLWAQSDLRLCEPYPSHVWQTNDVIVQAWSLVLPEDMPQGDYDLIVGVYNSQSNTRLLRTDGSDVVVLGVVTVQP</sequence>
<evidence type="ECO:0000256" key="3">
    <source>
        <dbReference type="ARBA" id="ARBA00022676"/>
    </source>
</evidence>
<dbReference type="PANTHER" id="PTHR33908">
    <property type="entry name" value="MANNOSYLTRANSFERASE YKCB-RELATED"/>
    <property type="match status" value="1"/>
</dbReference>
<feature type="transmembrane region" description="Helical" evidence="8">
    <location>
        <begin position="293"/>
        <end position="311"/>
    </location>
</feature>
<keyword evidence="4" id="KW-0808">Transferase</keyword>
<dbReference type="Proteomes" id="UP000594468">
    <property type="component" value="Chromosome"/>
</dbReference>
<name>A0A7S8IEL5_9CHLR</name>
<evidence type="ECO:0000256" key="2">
    <source>
        <dbReference type="ARBA" id="ARBA00022475"/>
    </source>
</evidence>
<dbReference type="EMBL" id="CP062983">
    <property type="protein sequence ID" value="QPC83805.1"/>
    <property type="molecule type" value="Genomic_DNA"/>
</dbReference>
<feature type="transmembrane region" description="Helical" evidence="8">
    <location>
        <begin position="201"/>
        <end position="223"/>
    </location>
</feature>
<evidence type="ECO:0000313" key="10">
    <source>
        <dbReference type="Proteomes" id="UP000594468"/>
    </source>
</evidence>
<keyword evidence="2" id="KW-1003">Cell membrane</keyword>
<protein>
    <recommendedName>
        <fullName evidence="11">Glycosyltransferase RgtA/B/C/D-like domain-containing protein</fullName>
    </recommendedName>
</protein>
<dbReference type="RefSeq" id="WP_195171869.1">
    <property type="nucleotide sequence ID" value="NZ_CP062983.1"/>
</dbReference>
<dbReference type="GO" id="GO:0010041">
    <property type="term" value="P:response to iron(III) ion"/>
    <property type="evidence" value="ECO:0007669"/>
    <property type="project" value="TreeGrafter"/>
</dbReference>
<proteinExistence type="predicted"/>
<gene>
    <name evidence="9" type="ORF">G4Y79_05340</name>
</gene>
<dbReference type="KEGG" id="pmet:G4Y79_05340"/>
<keyword evidence="6 8" id="KW-1133">Transmembrane helix</keyword>
<evidence type="ECO:0000256" key="8">
    <source>
        <dbReference type="SAM" id="Phobius"/>
    </source>
</evidence>
<dbReference type="GO" id="GO:0009103">
    <property type="term" value="P:lipopolysaccharide biosynthetic process"/>
    <property type="evidence" value="ECO:0007669"/>
    <property type="project" value="UniProtKB-ARBA"/>
</dbReference>
<evidence type="ECO:0000256" key="5">
    <source>
        <dbReference type="ARBA" id="ARBA00022692"/>
    </source>
</evidence>
<organism evidence="9 10">
    <name type="scientific">Phototrophicus methaneseepsis</name>
    <dbReference type="NCBI Taxonomy" id="2710758"/>
    <lineage>
        <taxon>Bacteria</taxon>
        <taxon>Bacillati</taxon>
        <taxon>Chloroflexota</taxon>
        <taxon>Candidatus Thermofontia</taxon>
        <taxon>Phototrophicales</taxon>
        <taxon>Phototrophicaceae</taxon>
        <taxon>Phototrophicus</taxon>
    </lineage>
</organism>
<evidence type="ECO:0000256" key="6">
    <source>
        <dbReference type="ARBA" id="ARBA00022989"/>
    </source>
</evidence>
<feature type="transmembrane region" description="Helical" evidence="8">
    <location>
        <begin position="347"/>
        <end position="366"/>
    </location>
</feature>
<evidence type="ECO:0000313" key="9">
    <source>
        <dbReference type="EMBL" id="QPC83805.1"/>
    </source>
</evidence>
<dbReference type="GO" id="GO:0016763">
    <property type="term" value="F:pentosyltransferase activity"/>
    <property type="evidence" value="ECO:0007669"/>
    <property type="project" value="TreeGrafter"/>
</dbReference>
<feature type="transmembrane region" description="Helical" evidence="8">
    <location>
        <begin position="135"/>
        <end position="153"/>
    </location>
</feature>
<dbReference type="AlphaFoldDB" id="A0A7S8IEL5"/>
<keyword evidence="5 8" id="KW-0812">Transmembrane</keyword>
<evidence type="ECO:0000256" key="1">
    <source>
        <dbReference type="ARBA" id="ARBA00004651"/>
    </source>
</evidence>
<feature type="transmembrane region" description="Helical" evidence="8">
    <location>
        <begin position="165"/>
        <end position="195"/>
    </location>
</feature>
<evidence type="ECO:0008006" key="11">
    <source>
        <dbReference type="Google" id="ProtNLM"/>
    </source>
</evidence>
<feature type="transmembrane region" description="Helical" evidence="8">
    <location>
        <begin position="270"/>
        <end position="287"/>
    </location>
</feature>
<keyword evidence="7 8" id="KW-0472">Membrane</keyword>
<evidence type="ECO:0000256" key="7">
    <source>
        <dbReference type="ARBA" id="ARBA00023136"/>
    </source>
</evidence>
<reference evidence="9 10" key="1">
    <citation type="submission" date="2020-02" db="EMBL/GenBank/DDBJ databases">
        <authorList>
            <person name="Zheng R.K."/>
            <person name="Sun C.M."/>
        </authorList>
    </citation>
    <scope>NUCLEOTIDE SEQUENCE [LARGE SCALE GENOMIC DNA]</scope>
    <source>
        <strain evidence="10">rifampicinis</strain>
    </source>
</reference>